<evidence type="ECO:0000313" key="1">
    <source>
        <dbReference type="EMBL" id="KEO72040.1"/>
    </source>
</evidence>
<dbReference type="AlphaFoldDB" id="A0A074KUV5"/>
<sequence length="382" mass="43916">MLIAYLNFSCSNFQNEKEFHASLRFEKVDSVRINYLGQLNLMDINPDHKRVLLFNQMEGTFVITDFEGQTLSSFTKIADAPDSYGSFPLAAAKFSEDGQKINLVSNTGLFEYDLEGNLSNSKKFAGEKSTSFSGRSTADSEFYDLGDKTLIKAVETWGEYKRNTPEFYDHFLLLAMIDNNTGEINRFMGLEDDSIYKNGKGHDIADMMPMVDVKEDKIYIVVGKDTYLNVYDLNPPYALLQRTHLPLTDFKQNQGEDFAKVDPNMIRPDMSAGRISNVKVLDDYVIISYFQGYNDQDKEEFDLISNSQEFTAFSLRMKDKYPKYLLLLDKEGNKIKETTVPDGFNPTQFMVRDDHLWFMSNLNEEIEEDFWTVYKVALKAGQ</sequence>
<dbReference type="eggNOG" id="ENOG5033S6I">
    <property type="taxonomic scope" value="Bacteria"/>
</dbReference>
<accession>A0A074KUV5</accession>
<protein>
    <submittedName>
        <fullName evidence="1">Uncharacterized protein</fullName>
    </submittedName>
</protein>
<evidence type="ECO:0000313" key="2">
    <source>
        <dbReference type="Proteomes" id="UP000027821"/>
    </source>
</evidence>
<keyword evidence="2" id="KW-1185">Reference proteome</keyword>
<dbReference type="OrthoDB" id="827931at2"/>
<gene>
    <name evidence="1" type="ORF">EL17_19185</name>
</gene>
<comment type="caution">
    <text evidence="1">The sequence shown here is derived from an EMBL/GenBank/DDBJ whole genome shotgun (WGS) entry which is preliminary data.</text>
</comment>
<dbReference type="Proteomes" id="UP000027821">
    <property type="component" value="Unassembled WGS sequence"/>
</dbReference>
<dbReference type="SUPFAM" id="SSF69304">
    <property type="entry name" value="Tricorn protease N-terminal domain"/>
    <property type="match status" value="1"/>
</dbReference>
<organism evidence="1 2">
    <name type="scientific">Anditalea andensis</name>
    <dbReference type="NCBI Taxonomy" id="1048983"/>
    <lineage>
        <taxon>Bacteria</taxon>
        <taxon>Pseudomonadati</taxon>
        <taxon>Bacteroidota</taxon>
        <taxon>Cytophagia</taxon>
        <taxon>Cytophagales</taxon>
        <taxon>Cytophagaceae</taxon>
        <taxon>Anditalea</taxon>
    </lineage>
</organism>
<reference evidence="1 2" key="1">
    <citation type="submission" date="2014-04" db="EMBL/GenBank/DDBJ databases">
        <title>Characterization and application of a salt tolerant electro-active bacterium.</title>
        <authorList>
            <person name="Yang L."/>
            <person name="Wei S."/>
            <person name="Tay Q.X.M."/>
        </authorList>
    </citation>
    <scope>NUCLEOTIDE SEQUENCE [LARGE SCALE GENOMIC DNA]</scope>
    <source>
        <strain evidence="1 2">LY1</strain>
    </source>
</reference>
<proteinExistence type="predicted"/>
<name>A0A074KUV5_9BACT</name>
<dbReference type="EMBL" id="JMIH01000028">
    <property type="protein sequence ID" value="KEO72040.1"/>
    <property type="molecule type" value="Genomic_DNA"/>
</dbReference>